<evidence type="ECO:0000259" key="6">
    <source>
        <dbReference type="Pfam" id="PF00370"/>
    </source>
</evidence>
<protein>
    <recommendedName>
        <fullName evidence="10">Carbohydrate kinase</fullName>
    </recommendedName>
</protein>
<dbReference type="Pfam" id="PF00370">
    <property type="entry name" value="FGGY_N"/>
    <property type="match status" value="1"/>
</dbReference>
<dbReference type="PANTHER" id="PTHR43095:SF5">
    <property type="entry name" value="XYLULOSE KINASE"/>
    <property type="match status" value="1"/>
</dbReference>
<dbReference type="SUPFAM" id="SSF53067">
    <property type="entry name" value="Actin-like ATPase domain"/>
    <property type="match status" value="2"/>
</dbReference>
<proteinExistence type="inferred from homology"/>
<dbReference type="PANTHER" id="PTHR43095">
    <property type="entry name" value="SUGAR KINASE"/>
    <property type="match status" value="1"/>
</dbReference>
<feature type="domain" description="Carbohydrate kinase FGGY C-terminal" evidence="7">
    <location>
        <begin position="320"/>
        <end position="505"/>
    </location>
</feature>
<dbReference type="InterPro" id="IPR018483">
    <property type="entry name" value="Carb_kinase_FGGY_CS"/>
</dbReference>
<name>A0A936TEU8_9ACTN</name>
<dbReference type="InterPro" id="IPR018484">
    <property type="entry name" value="FGGY_N"/>
</dbReference>
<dbReference type="Proteomes" id="UP000727993">
    <property type="component" value="Unassembled WGS sequence"/>
</dbReference>
<evidence type="ECO:0000256" key="4">
    <source>
        <dbReference type="ARBA" id="ARBA00022777"/>
    </source>
</evidence>
<dbReference type="GO" id="GO:0042732">
    <property type="term" value="P:D-xylose metabolic process"/>
    <property type="evidence" value="ECO:0007669"/>
    <property type="project" value="UniProtKB-KW"/>
</dbReference>
<feature type="domain" description="Carbohydrate kinase FGGY N-terminal" evidence="6">
    <location>
        <begin position="7"/>
        <end position="271"/>
    </location>
</feature>
<evidence type="ECO:0000313" key="9">
    <source>
        <dbReference type="Proteomes" id="UP000727993"/>
    </source>
</evidence>
<sequence length="559" mass="56936">MTRPSLAIGVDVGSTNVKVVAVSADGSLLAHQQRSLASDERPPVCEQDPEQIWEAVLEGVAACVAEVAPAPAGPAPTVAIGVASQYSSTVPVRADGAPTGPVVMWGDRRGTDACRRLLATPGNFELWVERHGIPPIGGGLSLGHVLHLIAEDPHGDSRFVEVMDYVTARLTGRVTATRHTMFTTQLCDNRSAAAWAAGDASQPDTANATTAALRYDPELLAASGIDPARLPELVAPDRPVGEVTPEVAARLGVAARSTVATGINDTAAAALATGAAAQRDGTQLDADHGDAARLGVDSDDAVDLDDGAPQTGVIAGLAIGTTAVLVTSAPGKAEDLDHEILSMPAPDGGYLVMAENGLGGRVPEAFLALLDGAGAGAAGQFAEAEVALASTEPGAGGVLCLPWLAGSMAPAGSDTARGGLVGVSLATTRSQLIRATFEGVGHNLAWLLRHVEAFIGETIVELRLTGGGAEVAGWPQVIADVVNRPVRVVADPSVAVARAAALRALAQVSDRSAAPAESASPEPVLSSNPETRAVYDGHQRAFEATFEALGPVWNLLSSS</sequence>
<dbReference type="InterPro" id="IPR000577">
    <property type="entry name" value="Carb_kinase_FGGY"/>
</dbReference>
<evidence type="ECO:0000256" key="5">
    <source>
        <dbReference type="RuleBase" id="RU003733"/>
    </source>
</evidence>
<organism evidence="8 9">
    <name type="scientific">Candidatus Neomicrothrix subdominans</name>
    <dbReference type="NCBI Taxonomy" id="2954438"/>
    <lineage>
        <taxon>Bacteria</taxon>
        <taxon>Bacillati</taxon>
        <taxon>Actinomycetota</taxon>
        <taxon>Acidimicrobiia</taxon>
        <taxon>Acidimicrobiales</taxon>
        <taxon>Microthrixaceae</taxon>
        <taxon>Candidatus Neomicrothrix</taxon>
    </lineage>
</organism>
<dbReference type="PIRSF" id="PIRSF000538">
    <property type="entry name" value="GlpK"/>
    <property type="match status" value="1"/>
</dbReference>
<evidence type="ECO:0000256" key="1">
    <source>
        <dbReference type="ARBA" id="ARBA00009156"/>
    </source>
</evidence>
<dbReference type="EMBL" id="JADJZA010000010">
    <property type="protein sequence ID" value="MBK9298693.1"/>
    <property type="molecule type" value="Genomic_DNA"/>
</dbReference>
<dbReference type="InterPro" id="IPR050406">
    <property type="entry name" value="FGGY_Carb_Kinase"/>
</dbReference>
<evidence type="ECO:0000256" key="3">
    <source>
        <dbReference type="ARBA" id="ARBA00022679"/>
    </source>
</evidence>
<keyword evidence="3 5" id="KW-0808">Transferase</keyword>
<keyword evidence="2" id="KW-0119">Carbohydrate metabolism</keyword>
<dbReference type="InterPro" id="IPR043129">
    <property type="entry name" value="ATPase_NBD"/>
</dbReference>
<evidence type="ECO:0008006" key="10">
    <source>
        <dbReference type="Google" id="ProtNLM"/>
    </source>
</evidence>
<comment type="similarity">
    <text evidence="1 5">Belongs to the FGGY kinase family.</text>
</comment>
<comment type="caution">
    <text evidence="8">The sequence shown here is derived from an EMBL/GenBank/DDBJ whole genome shotgun (WGS) entry which is preliminary data.</text>
</comment>
<dbReference type="GO" id="GO:0016773">
    <property type="term" value="F:phosphotransferase activity, alcohol group as acceptor"/>
    <property type="evidence" value="ECO:0007669"/>
    <property type="project" value="InterPro"/>
</dbReference>
<evidence type="ECO:0000313" key="8">
    <source>
        <dbReference type="EMBL" id="MBK9298693.1"/>
    </source>
</evidence>
<reference evidence="8 9" key="1">
    <citation type="submission" date="2020-10" db="EMBL/GenBank/DDBJ databases">
        <title>Connecting structure to function with the recovery of over 1000 high-quality activated sludge metagenome-assembled genomes encoding full-length rRNA genes using long-read sequencing.</title>
        <authorList>
            <person name="Singleton C.M."/>
            <person name="Petriglieri F."/>
            <person name="Kristensen J.M."/>
            <person name="Kirkegaard R.H."/>
            <person name="Michaelsen T.Y."/>
            <person name="Andersen M.H."/>
            <person name="Karst S.M."/>
            <person name="Dueholm M.S."/>
            <person name="Nielsen P.H."/>
            <person name="Albertsen M."/>
        </authorList>
    </citation>
    <scope>NUCLEOTIDE SEQUENCE [LARGE SCALE GENOMIC DNA]</scope>
    <source>
        <strain evidence="8">Lyne_18-Q3-R50-59_MAXAC.006</strain>
    </source>
</reference>
<evidence type="ECO:0000259" key="7">
    <source>
        <dbReference type="Pfam" id="PF02782"/>
    </source>
</evidence>
<evidence type="ECO:0000256" key="2">
    <source>
        <dbReference type="ARBA" id="ARBA00022629"/>
    </source>
</evidence>
<keyword evidence="4 5" id="KW-0418">Kinase</keyword>
<keyword evidence="2" id="KW-0859">Xylose metabolism</keyword>
<dbReference type="PROSITE" id="PS00445">
    <property type="entry name" value="FGGY_KINASES_2"/>
    <property type="match status" value="1"/>
</dbReference>
<dbReference type="InterPro" id="IPR018485">
    <property type="entry name" value="FGGY_C"/>
</dbReference>
<dbReference type="AlphaFoldDB" id="A0A936TEU8"/>
<dbReference type="Pfam" id="PF02782">
    <property type="entry name" value="FGGY_C"/>
    <property type="match status" value="1"/>
</dbReference>
<accession>A0A936TEU8</accession>
<dbReference type="Gene3D" id="3.30.420.40">
    <property type="match status" value="2"/>
</dbReference>
<gene>
    <name evidence="8" type="ORF">IPN02_18075</name>
</gene>
<dbReference type="GO" id="GO:0016301">
    <property type="term" value="F:kinase activity"/>
    <property type="evidence" value="ECO:0007669"/>
    <property type="project" value="UniProtKB-KW"/>
</dbReference>